<evidence type="ECO:0000313" key="9">
    <source>
        <dbReference type="Proteomes" id="UP000569951"/>
    </source>
</evidence>
<feature type="domain" description="EamA" evidence="7">
    <location>
        <begin position="12"/>
        <end position="145"/>
    </location>
</feature>
<reference evidence="8 9" key="1">
    <citation type="submission" date="2020-08" db="EMBL/GenBank/DDBJ databases">
        <title>Genomic Encyclopedia of Type Strains, Phase IV (KMG-IV): sequencing the most valuable type-strain genomes for metagenomic binning, comparative biology and taxonomic classification.</title>
        <authorList>
            <person name="Goeker M."/>
        </authorList>
    </citation>
    <scope>NUCLEOTIDE SEQUENCE [LARGE SCALE GENOMIC DNA]</scope>
    <source>
        <strain evidence="8 9">DSM 21458</strain>
    </source>
</reference>
<dbReference type="PANTHER" id="PTHR32322">
    <property type="entry name" value="INNER MEMBRANE TRANSPORTER"/>
    <property type="match status" value="1"/>
</dbReference>
<protein>
    <submittedName>
        <fullName evidence="8">DME family drug/metabolite transporter</fullName>
    </submittedName>
</protein>
<dbReference type="RefSeq" id="WP_183985628.1">
    <property type="nucleotide sequence ID" value="NZ_JACHHG010000004.1"/>
</dbReference>
<sequence>MSILQMFAAARGPLVIALCAVLWGTVGIAVLQLYQLGNIVPAAIGFYRLSLAAVLLGALCCAFRKCLPSGRDLAVVALMGAAQAAYQGCYFVAVRESGVVVAALVTLCMAPLWVAALSAALWRERLGWRARGALLLALAGTVLLISAPGNTGADIRGALWACGSALGYAVFVLAGRTLADRHDPLSVTAPAFGVGALLLLPLAGPSGVAVVLPAEGWAIVLYLGALPTALAYLLFMDALRVTSATLASTVTLLEPLVSTLLAALVFGERLGAGGWLGAALLLAALVALTRLEQTRAAPTIPVTSTR</sequence>
<feature type="transmembrane region" description="Helical" evidence="6">
    <location>
        <begin position="12"/>
        <end position="33"/>
    </location>
</feature>
<name>A0A841I0L9_9DEIO</name>
<feature type="transmembrane region" description="Helical" evidence="6">
    <location>
        <begin position="272"/>
        <end position="291"/>
    </location>
</feature>
<feature type="transmembrane region" description="Helical" evidence="6">
    <location>
        <begin position="99"/>
        <end position="121"/>
    </location>
</feature>
<keyword evidence="3 6" id="KW-0812">Transmembrane</keyword>
<dbReference type="PANTHER" id="PTHR32322:SF2">
    <property type="entry name" value="EAMA DOMAIN-CONTAINING PROTEIN"/>
    <property type="match status" value="1"/>
</dbReference>
<dbReference type="SUPFAM" id="SSF103481">
    <property type="entry name" value="Multidrug resistance efflux transporter EmrE"/>
    <property type="match status" value="2"/>
</dbReference>
<organism evidence="8 9">
    <name type="scientific">Deinobacterium chartae</name>
    <dbReference type="NCBI Taxonomy" id="521158"/>
    <lineage>
        <taxon>Bacteria</taxon>
        <taxon>Thermotogati</taxon>
        <taxon>Deinococcota</taxon>
        <taxon>Deinococci</taxon>
        <taxon>Deinococcales</taxon>
        <taxon>Deinococcaceae</taxon>
        <taxon>Deinobacterium</taxon>
    </lineage>
</organism>
<feature type="transmembrane region" description="Helical" evidence="6">
    <location>
        <begin position="216"/>
        <end position="235"/>
    </location>
</feature>
<evidence type="ECO:0000256" key="2">
    <source>
        <dbReference type="ARBA" id="ARBA00007362"/>
    </source>
</evidence>
<dbReference type="Proteomes" id="UP000569951">
    <property type="component" value="Unassembled WGS sequence"/>
</dbReference>
<evidence type="ECO:0000256" key="4">
    <source>
        <dbReference type="ARBA" id="ARBA00022989"/>
    </source>
</evidence>
<feature type="transmembrane region" description="Helical" evidence="6">
    <location>
        <begin position="247"/>
        <end position="266"/>
    </location>
</feature>
<feature type="transmembrane region" description="Helical" evidence="6">
    <location>
        <begin position="157"/>
        <end position="175"/>
    </location>
</feature>
<evidence type="ECO:0000313" key="8">
    <source>
        <dbReference type="EMBL" id="MBB6097808.1"/>
    </source>
</evidence>
<keyword evidence="9" id="KW-1185">Reference proteome</keyword>
<comment type="subcellular location">
    <subcellularLocation>
        <location evidence="1">Membrane</location>
        <topology evidence="1">Multi-pass membrane protein</topology>
    </subcellularLocation>
</comment>
<dbReference type="AlphaFoldDB" id="A0A841I0L9"/>
<evidence type="ECO:0000259" key="7">
    <source>
        <dbReference type="Pfam" id="PF00892"/>
    </source>
</evidence>
<dbReference type="InterPro" id="IPR050638">
    <property type="entry name" value="AA-Vitamin_Transporters"/>
</dbReference>
<evidence type="ECO:0000256" key="6">
    <source>
        <dbReference type="SAM" id="Phobius"/>
    </source>
</evidence>
<dbReference type="GO" id="GO:0016020">
    <property type="term" value="C:membrane"/>
    <property type="evidence" value="ECO:0007669"/>
    <property type="project" value="UniProtKB-SubCell"/>
</dbReference>
<dbReference type="InterPro" id="IPR037185">
    <property type="entry name" value="EmrE-like"/>
</dbReference>
<dbReference type="InterPro" id="IPR000620">
    <property type="entry name" value="EamA_dom"/>
</dbReference>
<feature type="transmembrane region" description="Helical" evidence="6">
    <location>
        <begin position="73"/>
        <end position="93"/>
    </location>
</feature>
<dbReference type="EMBL" id="JACHHG010000004">
    <property type="protein sequence ID" value="MBB6097808.1"/>
    <property type="molecule type" value="Genomic_DNA"/>
</dbReference>
<evidence type="ECO:0000256" key="3">
    <source>
        <dbReference type="ARBA" id="ARBA00022692"/>
    </source>
</evidence>
<dbReference type="Pfam" id="PF00892">
    <property type="entry name" value="EamA"/>
    <property type="match status" value="2"/>
</dbReference>
<accession>A0A841I0L9</accession>
<gene>
    <name evidence="8" type="ORF">HNR42_001231</name>
</gene>
<feature type="transmembrane region" description="Helical" evidence="6">
    <location>
        <begin position="187"/>
        <end position="204"/>
    </location>
</feature>
<feature type="transmembrane region" description="Helical" evidence="6">
    <location>
        <begin position="39"/>
        <end position="61"/>
    </location>
</feature>
<proteinExistence type="inferred from homology"/>
<comment type="similarity">
    <text evidence="2">Belongs to the EamA transporter family.</text>
</comment>
<feature type="transmembrane region" description="Helical" evidence="6">
    <location>
        <begin position="133"/>
        <end position="151"/>
    </location>
</feature>
<evidence type="ECO:0000256" key="5">
    <source>
        <dbReference type="ARBA" id="ARBA00023136"/>
    </source>
</evidence>
<keyword evidence="5 6" id="KW-0472">Membrane</keyword>
<keyword evidence="4 6" id="KW-1133">Transmembrane helix</keyword>
<feature type="domain" description="EamA" evidence="7">
    <location>
        <begin position="156"/>
        <end position="288"/>
    </location>
</feature>
<evidence type="ECO:0000256" key="1">
    <source>
        <dbReference type="ARBA" id="ARBA00004141"/>
    </source>
</evidence>
<comment type="caution">
    <text evidence="8">The sequence shown here is derived from an EMBL/GenBank/DDBJ whole genome shotgun (WGS) entry which is preliminary data.</text>
</comment>